<keyword evidence="6" id="KW-1185">Reference proteome</keyword>
<accession>A0A506UM77</accession>
<organism evidence="5 6">
    <name type="scientific">Oecophyllibacter saccharovorans</name>
    <dbReference type="NCBI Taxonomy" id="2558360"/>
    <lineage>
        <taxon>Bacteria</taxon>
        <taxon>Pseudomonadati</taxon>
        <taxon>Pseudomonadota</taxon>
        <taxon>Alphaproteobacteria</taxon>
        <taxon>Acetobacterales</taxon>
        <taxon>Acetobacteraceae</taxon>
        <taxon>Oecophyllibacter</taxon>
    </lineage>
</organism>
<dbReference type="InterPro" id="IPR041492">
    <property type="entry name" value="HAD_2"/>
</dbReference>
<dbReference type="GO" id="GO:0008967">
    <property type="term" value="F:phosphoglycolate phosphatase activity"/>
    <property type="evidence" value="ECO:0007669"/>
    <property type="project" value="UniProtKB-EC"/>
</dbReference>
<gene>
    <name evidence="5" type="ORF">E3202_08100</name>
</gene>
<evidence type="ECO:0000313" key="5">
    <source>
        <dbReference type="EMBL" id="TPW34438.1"/>
    </source>
</evidence>
<comment type="caution">
    <text evidence="5">The sequence shown here is derived from an EMBL/GenBank/DDBJ whole genome shotgun (WGS) entry which is preliminary data.</text>
</comment>
<dbReference type="PANTHER" id="PTHR43434">
    <property type="entry name" value="PHOSPHOGLYCOLATE PHOSPHATASE"/>
    <property type="match status" value="1"/>
</dbReference>
<dbReference type="Gene3D" id="1.10.150.240">
    <property type="entry name" value="Putative phosphatase, domain 2"/>
    <property type="match status" value="1"/>
</dbReference>
<dbReference type="InterPro" id="IPR036412">
    <property type="entry name" value="HAD-like_sf"/>
</dbReference>
<evidence type="ECO:0000256" key="1">
    <source>
        <dbReference type="ARBA" id="ARBA00000830"/>
    </source>
</evidence>
<dbReference type="RefSeq" id="WP_165601021.1">
    <property type="nucleotide sequence ID" value="NZ_SORZ01000002.1"/>
</dbReference>
<evidence type="ECO:0000256" key="3">
    <source>
        <dbReference type="ARBA" id="ARBA00006171"/>
    </source>
</evidence>
<dbReference type="Proteomes" id="UP000315037">
    <property type="component" value="Unassembled WGS sequence"/>
</dbReference>
<dbReference type="SFLD" id="SFLDS00003">
    <property type="entry name" value="Haloacid_Dehalogenase"/>
    <property type="match status" value="1"/>
</dbReference>
<dbReference type="SFLD" id="SFLDG01129">
    <property type="entry name" value="C1.5:_HAD__Beta-PGM__Phosphata"/>
    <property type="match status" value="1"/>
</dbReference>
<dbReference type="AlphaFoldDB" id="A0A506UM77"/>
<dbReference type="SUPFAM" id="SSF56784">
    <property type="entry name" value="HAD-like"/>
    <property type="match status" value="1"/>
</dbReference>
<comment type="catalytic activity">
    <reaction evidence="1">
        <text>2-phosphoglycolate + H2O = glycolate + phosphate</text>
        <dbReference type="Rhea" id="RHEA:14369"/>
        <dbReference type="ChEBI" id="CHEBI:15377"/>
        <dbReference type="ChEBI" id="CHEBI:29805"/>
        <dbReference type="ChEBI" id="CHEBI:43474"/>
        <dbReference type="ChEBI" id="CHEBI:58033"/>
        <dbReference type="EC" id="3.1.3.18"/>
    </reaction>
</comment>
<dbReference type="InterPro" id="IPR023198">
    <property type="entry name" value="PGP-like_dom2"/>
</dbReference>
<sequence length="242" mass="26488">MTHDKTIIHPGAHTFRDPVLLIDYDGTMAATRPAITGALQAALQACGCHRLDPKAVAYFLAGGGTFFDFFHAHVPDATPQEDRKFITAYHQHYLVLNREETHLFPGVAQTLKTLFEAGYTLVSVSNKWEVALRECLQQFDVLRYFTAVVGSEIGAPRKPQATLWTERIAPLLPGVQARDCLAVGDTAADIEFGHNAGIPVCWARYGFGDAAQCEALKPQYSIADFPALLPIVRQITAAHNAA</sequence>
<dbReference type="EMBL" id="SORZ01000002">
    <property type="protein sequence ID" value="TPW34438.1"/>
    <property type="molecule type" value="Genomic_DNA"/>
</dbReference>
<name>A0A506UM77_9PROT</name>
<comment type="similarity">
    <text evidence="3">Belongs to the HAD-like hydrolase superfamily. CbbY/CbbZ/Gph/YieH family.</text>
</comment>
<dbReference type="GO" id="GO:0006281">
    <property type="term" value="P:DNA repair"/>
    <property type="evidence" value="ECO:0007669"/>
    <property type="project" value="TreeGrafter"/>
</dbReference>
<evidence type="ECO:0000313" key="6">
    <source>
        <dbReference type="Proteomes" id="UP000315037"/>
    </source>
</evidence>
<dbReference type="InterPro" id="IPR023214">
    <property type="entry name" value="HAD_sf"/>
</dbReference>
<evidence type="ECO:0000256" key="4">
    <source>
        <dbReference type="ARBA" id="ARBA00013078"/>
    </source>
</evidence>
<protein>
    <recommendedName>
        <fullName evidence="4">phosphoglycolate phosphatase</fullName>
        <ecNumber evidence="4">3.1.3.18</ecNumber>
    </recommendedName>
</protein>
<dbReference type="Gene3D" id="3.40.50.1000">
    <property type="entry name" value="HAD superfamily/HAD-like"/>
    <property type="match status" value="1"/>
</dbReference>
<comment type="pathway">
    <text evidence="2">Organic acid metabolism; glycolate biosynthesis; glycolate from 2-phosphoglycolate: step 1/1.</text>
</comment>
<evidence type="ECO:0000256" key="2">
    <source>
        <dbReference type="ARBA" id="ARBA00004818"/>
    </source>
</evidence>
<dbReference type="PANTHER" id="PTHR43434:SF1">
    <property type="entry name" value="PHOSPHOGLYCOLATE PHOSPHATASE"/>
    <property type="match status" value="1"/>
</dbReference>
<dbReference type="Pfam" id="PF13419">
    <property type="entry name" value="HAD_2"/>
    <property type="match status" value="1"/>
</dbReference>
<reference evidence="5 6" key="1">
    <citation type="submission" date="2019-03" db="EMBL/GenBank/DDBJ databases">
        <title>The complete genome sequence of Neokomagataea sp. Jb2 NBRC113641.</title>
        <authorList>
            <person name="Chua K.-O."/>
            <person name="Chan K.-G."/>
            <person name="See-Too W.-S."/>
        </authorList>
    </citation>
    <scope>NUCLEOTIDE SEQUENCE [LARGE SCALE GENOMIC DNA]</scope>
    <source>
        <strain evidence="5 6">Jb2</strain>
    </source>
</reference>
<proteinExistence type="inferred from homology"/>
<dbReference type="EC" id="3.1.3.18" evidence="4"/>
<dbReference type="InterPro" id="IPR050155">
    <property type="entry name" value="HAD-like_hydrolase_sf"/>
</dbReference>
<keyword evidence="5" id="KW-0378">Hydrolase</keyword>